<dbReference type="GO" id="GO:0009055">
    <property type="term" value="F:electron transfer activity"/>
    <property type="evidence" value="ECO:0007669"/>
    <property type="project" value="InterPro"/>
</dbReference>
<proteinExistence type="predicted"/>
<protein>
    <recommendedName>
        <fullName evidence="3">Cytochrome c domain-containing protein</fullName>
    </recommendedName>
</protein>
<keyword evidence="2" id="KW-1185">Reference proteome</keyword>
<dbReference type="GO" id="GO:0005506">
    <property type="term" value="F:iron ion binding"/>
    <property type="evidence" value="ECO:0007669"/>
    <property type="project" value="InterPro"/>
</dbReference>
<dbReference type="InterPro" id="IPR010980">
    <property type="entry name" value="Cyt_c/b562"/>
</dbReference>
<dbReference type="PROSITE" id="PS51009">
    <property type="entry name" value="CYTCII"/>
    <property type="match status" value="1"/>
</dbReference>
<dbReference type="AlphaFoldDB" id="W4M2U9"/>
<dbReference type="InterPro" id="IPR002321">
    <property type="entry name" value="Cyt_c_II"/>
</dbReference>
<name>W4M2U9_9BACT</name>
<dbReference type="SUPFAM" id="SSF47175">
    <property type="entry name" value="Cytochromes"/>
    <property type="match status" value="1"/>
</dbReference>
<dbReference type="EMBL" id="AZHX01001340">
    <property type="protein sequence ID" value="ETX03962.1"/>
    <property type="molecule type" value="Genomic_DNA"/>
</dbReference>
<reference evidence="1 2" key="1">
    <citation type="journal article" date="2014" name="Nature">
        <title>An environmental bacterial taxon with a large and distinct metabolic repertoire.</title>
        <authorList>
            <person name="Wilson M.C."/>
            <person name="Mori T."/>
            <person name="Ruckert C."/>
            <person name="Uria A.R."/>
            <person name="Helf M.J."/>
            <person name="Takada K."/>
            <person name="Gernert C."/>
            <person name="Steffens U.A."/>
            <person name="Heycke N."/>
            <person name="Schmitt S."/>
            <person name="Rinke C."/>
            <person name="Helfrich E.J."/>
            <person name="Brachmann A.O."/>
            <person name="Gurgui C."/>
            <person name="Wakimoto T."/>
            <person name="Kracht M."/>
            <person name="Crusemann M."/>
            <person name="Hentschel U."/>
            <person name="Abe I."/>
            <person name="Matsunaga S."/>
            <person name="Kalinowski J."/>
            <person name="Takeyama H."/>
            <person name="Piel J."/>
        </authorList>
    </citation>
    <scope>NUCLEOTIDE SEQUENCE [LARGE SCALE GENOMIC DNA]</scope>
    <source>
        <strain evidence="2">TSY2</strain>
    </source>
</reference>
<organism evidence="1 2">
    <name type="scientific">Candidatus Entotheonella gemina</name>
    <dbReference type="NCBI Taxonomy" id="1429439"/>
    <lineage>
        <taxon>Bacteria</taxon>
        <taxon>Pseudomonadati</taxon>
        <taxon>Nitrospinota/Tectimicrobiota group</taxon>
        <taxon>Candidatus Tectimicrobiota</taxon>
        <taxon>Candidatus Entotheonellia</taxon>
        <taxon>Candidatus Entotheonellales</taxon>
        <taxon>Candidatus Entotheonellaceae</taxon>
        <taxon>Candidatus Entotheonella</taxon>
    </lineage>
</organism>
<dbReference type="Proteomes" id="UP000019140">
    <property type="component" value="Unassembled WGS sequence"/>
</dbReference>
<evidence type="ECO:0008006" key="3">
    <source>
        <dbReference type="Google" id="ProtNLM"/>
    </source>
</evidence>
<gene>
    <name evidence="1" type="ORF">ETSY2_31535</name>
</gene>
<dbReference type="HOGENOM" id="CLU_1657614_0_0_7"/>
<sequence length="159" mass="18439">MKKVNRVLIIGLAITGLYASLWIAWAEDKSESVHREKTFMRAKLIHTQQVLEGLLTEDFDEIVKHSQKMSLLTRALAWQMLEAAEYSQRSAEFRRSVDQLTEAAKKKNLDGVSLAYIDITIKCVECHKYVRKMRHTHLDRLKIFDSGHDSRLARADVRQ</sequence>
<evidence type="ECO:0000313" key="2">
    <source>
        <dbReference type="Proteomes" id="UP000019140"/>
    </source>
</evidence>
<dbReference type="GO" id="GO:0020037">
    <property type="term" value="F:heme binding"/>
    <property type="evidence" value="ECO:0007669"/>
    <property type="project" value="InterPro"/>
</dbReference>
<accession>W4M2U9</accession>
<dbReference type="GO" id="GO:0022900">
    <property type="term" value="P:electron transport chain"/>
    <property type="evidence" value="ECO:0007669"/>
    <property type="project" value="InterPro"/>
</dbReference>
<dbReference type="Gene3D" id="1.20.120.10">
    <property type="entry name" value="Cytochrome c/b562"/>
    <property type="match status" value="1"/>
</dbReference>
<comment type="caution">
    <text evidence="1">The sequence shown here is derived from an EMBL/GenBank/DDBJ whole genome shotgun (WGS) entry which is preliminary data.</text>
</comment>
<evidence type="ECO:0000313" key="1">
    <source>
        <dbReference type="EMBL" id="ETX03962.1"/>
    </source>
</evidence>